<reference evidence="3" key="1">
    <citation type="journal article" date="2016" name="Genome Biol. Evol.">
        <title>Comparative 'omics' of the Fusarium fujikuroi species complex highlights differences in genetic potential and metabolite synthesis.</title>
        <authorList>
            <person name="Niehaus E.-M."/>
            <person name="Muensterkoetter M."/>
            <person name="Proctor R.H."/>
            <person name="Brown D.W."/>
            <person name="Sharon A."/>
            <person name="Idan Y."/>
            <person name="Oren-Young L."/>
            <person name="Sieber C.M."/>
            <person name="Novak O."/>
            <person name="Pencik A."/>
            <person name="Tarkowska D."/>
            <person name="Hromadova K."/>
            <person name="Freeman S."/>
            <person name="Maymon M."/>
            <person name="Elazar M."/>
            <person name="Youssef S.A."/>
            <person name="El-Shabrawy E.S.M."/>
            <person name="Shalaby A.B.A."/>
            <person name="Houterman P."/>
            <person name="Brock N.L."/>
            <person name="Burkhardt I."/>
            <person name="Tsavkelova E.A."/>
            <person name="Dickschat J.S."/>
            <person name="Galuszka P."/>
            <person name="Gueldener U."/>
            <person name="Tudzynski B."/>
        </authorList>
    </citation>
    <scope>NUCLEOTIDE SEQUENCE [LARGE SCALE GENOMIC DNA]</scope>
    <source>
        <strain evidence="3">MRC7560</strain>
    </source>
</reference>
<dbReference type="Proteomes" id="UP000184255">
    <property type="component" value="Unassembled WGS sequence"/>
</dbReference>
<dbReference type="GeneID" id="65086130"/>
<keyword evidence="3" id="KW-1185">Reference proteome</keyword>
<evidence type="ECO:0000313" key="2">
    <source>
        <dbReference type="EMBL" id="CVL08690.1"/>
    </source>
</evidence>
<comment type="caution">
    <text evidence="2">The sequence shown here is derived from an EMBL/GenBank/DDBJ whole genome shotgun (WGS) entry which is preliminary data.</text>
</comment>
<dbReference type="VEuPathDB" id="FungiDB:FMAN_06866"/>
<organism evidence="2 3">
    <name type="scientific">Fusarium mangiferae</name>
    <name type="common">Mango malformation disease fungus</name>
    <dbReference type="NCBI Taxonomy" id="192010"/>
    <lineage>
        <taxon>Eukaryota</taxon>
        <taxon>Fungi</taxon>
        <taxon>Dikarya</taxon>
        <taxon>Ascomycota</taxon>
        <taxon>Pezizomycotina</taxon>
        <taxon>Sordariomycetes</taxon>
        <taxon>Hypocreomycetidae</taxon>
        <taxon>Hypocreales</taxon>
        <taxon>Nectriaceae</taxon>
        <taxon>Fusarium</taxon>
        <taxon>Fusarium fujikuroi species complex</taxon>
    </lineage>
</organism>
<feature type="region of interest" description="Disordered" evidence="1">
    <location>
        <begin position="1"/>
        <end position="20"/>
    </location>
</feature>
<dbReference type="AlphaFoldDB" id="A0A1L7UDC2"/>
<dbReference type="EMBL" id="FCQH01000024">
    <property type="protein sequence ID" value="CVL08690.1"/>
    <property type="molecule type" value="Genomic_DNA"/>
</dbReference>
<sequence>MQTNKPKASTKKPRAPKTPKVKYRRMTITKNRACTRDVYRDLYHHPEDLPTIGHFNVNELDAEYLRKLLSLNMPNLEGINFRFRESALSRLDEGRKRELNSRMVAKPNLKTFNFIQDNPRETYTMTLQDIPLLSHPSLTTLKLQKVNIGALGRPSVRALPFENLESFYIHAHD</sequence>
<gene>
    <name evidence="2" type="ORF">FMAN_06866</name>
</gene>
<dbReference type="RefSeq" id="XP_041691205.1">
    <property type="nucleotide sequence ID" value="XM_041825868.1"/>
</dbReference>
<evidence type="ECO:0000313" key="3">
    <source>
        <dbReference type="Proteomes" id="UP000184255"/>
    </source>
</evidence>
<proteinExistence type="predicted"/>
<protein>
    <submittedName>
        <fullName evidence="2">Uncharacterized protein</fullName>
    </submittedName>
</protein>
<feature type="compositionally biased region" description="Basic residues" evidence="1">
    <location>
        <begin position="8"/>
        <end position="20"/>
    </location>
</feature>
<name>A0A1L7UDC2_FUSMA</name>
<evidence type="ECO:0000256" key="1">
    <source>
        <dbReference type="SAM" id="MobiDB-lite"/>
    </source>
</evidence>
<accession>A0A1L7UDC2</accession>